<dbReference type="Proteomes" id="UP001549031">
    <property type="component" value="Unassembled WGS sequence"/>
</dbReference>
<evidence type="ECO:0000313" key="2">
    <source>
        <dbReference type="EMBL" id="MET3584101.1"/>
    </source>
</evidence>
<evidence type="ECO:0000313" key="3">
    <source>
        <dbReference type="Proteomes" id="UP001549031"/>
    </source>
</evidence>
<evidence type="ECO:0000256" key="1">
    <source>
        <dbReference type="SAM" id="MobiDB-lite"/>
    </source>
</evidence>
<evidence type="ECO:0008006" key="4">
    <source>
        <dbReference type="Google" id="ProtNLM"/>
    </source>
</evidence>
<keyword evidence="3" id="KW-1185">Reference proteome</keyword>
<reference evidence="2 3" key="1">
    <citation type="submission" date="2024-06" db="EMBL/GenBank/DDBJ databases">
        <title>Genomic Encyclopedia of Type Strains, Phase IV (KMG-IV): sequencing the most valuable type-strain genomes for metagenomic binning, comparative biology and taxonomic classification.</title>
        <authorList>
            <person name="Goeker M."/>
        </authorList>
    </citation>
    <scope>NUCLEOTIDE SEQUENCE [LARGE SCALE GENOMIC DNA]</scope>
    <source>
        <strain evidence="2 3">DSM 105042</strain>
    </source>
</reference>
<comment type="caution">
    <text evidence="2">The sequence shown here is derived from an EMBL/GenBank/DDBJ whole genome shotgun (WGS) entry which is preliminary data.</text>
</comment>
<protein>
    <recommendedName>
        <fullName evidence="4">Transposase</fullName>
    </recommendedName>
</protein>
<name>A0ABV2H0N9_9HYPH</name>
<feature type="region of interest" description="Disordered" evidence="1">
    <location>
        <begin position="39"/>
        <end position="66"/>
    </location>
</feature>
<accession>A0ABV2H0N9</accession>
<sequence>MLPLQIILKLFYWLASPDQPPFDTDDPFRHPHIARMSARQLADLPMSRPERKPNDAKDKPPLKRCA</sequence>
<feature type="compositionally biased region" description="Basic and acidic residues" evidence="1">
    <location>
        <begin position="48"/>
        <end position="66"/>
    </location>
</feature>
<gene>
    <name evidence="2" type="ORF">ABID21_000193</name>
</gene>
<proteinExistence type="predicted"/>
<dbReference type="EMBL" id="JBEPLJ010000001">
    <property type="protein sequence ID" value="MET3584101.1"/>
    <property type="molecule type" value="Genomic_DNA"/>
</dbReference>
<organism evidence="2 3">
    <name type="scientific">Pseudorhizobium tarimense</name>
    <dbReference type="NCBI Taxonomy" id="1079109"/>
    <lineage>
        <taxon>Bacteria</taxon>
        <taxon>Pseudomonadati</taxon>
        <taxon>Pseudomonadota</taxon>
        <taxon>Alphaproteobacteria</taxon>
        <taxon>Hyphomicrobiales</taxon>
        <taxon>Rhizobiaceae</taxon>
        <taxon>Rhizobium/Agrobacterium group</taxon>
        <taxon>Pseudorhizobium</taxon>
    </lineage>
</organism>